<evidence type="ECO:0000313" key="2">
    <source>
        <dbReference type="Proteomes" id="UP000596742"/>
    </source>
</evidence>
<dbReference type="EMBL" id="UYJE01003285">
    <property type="protein sequence ID" value="VDI17912.1"/>
    <property type="molecule type" value="Genomic_DNA"/>
</dbReference>
<keyword evidence="2" id="KW-1185">Reference proteome</keyword>
<protein>
    <submittedName>
        <fullName evidence="1">Uncharacterized protein</fullName>
    </submittedName>
</protein>
<name>A0A8B6DE24_MYTGA</name>
<reference evidence="1" key="1">
    <citation type="submission" date="2018-11" db="EMBL/GenBank/DDBJ databases">
        <authorList>
            <person name="Alioto T."/>
            <person name="Alioto T."/>
        </authorList>
    </citation>
    <scope>NUCLEOTIDE SEQUENCE</scope>
</reference>
<comment type="caution">
    <text evidence="1">The sequence shown here is derived from an EMBL/GenBank/DDBJ whole genome shotgun (WGS) entry which is preliminary data.</text>
</comment>
<evidence type="ECO:0000313" key="1">
    <source>
        <dbReference type="EMBL" id="VDI17912.1"/>
    </source>
</evidence>
<gene>
    <name evidence="1" type="ORF">MGAL_10B051947</name>
</gene>
<organism evidence="1 2">
    <name type="scientific">Mytilus galloprovincialis</name>
    <name type="common">Mediterranean mussel</name>
    <dbReference type="NCBI Taxonomy" id="29158"/>
    <lineage>
        <taxon>Eukaryota</taxon>
        <taxon>Metazoa</taxon>
        <taxon>Spiralia</taxon>
        <taxon>Lophotrochozoa</taxon>
        <taxon>Mollusca</taxon>
        <taxon>Bivalvia</taxon>
        <taxon>Autobranchia</taxon>
        <taxon>Pteriomorphia</taxon>
        <taxon>Mytilida</taxon>
        <taxon>Mytiloidea</taxon>
        <taxon>Mytilidae</taxon>
        <taxon>Mytilinae</taxon>
        <taxon>Mytilus</taxon>
    </lineage>
</organism>
<proteinExistence type="predicted"/>
<sequence>MNQATPSNHHIRKKYGRRYYPCYMGGATVLYPGNKSGSDWGNDLENSRNECGYGFVYYRDANGDPYWDDGFDNCFGDSNEGSDGEGGGGGCEDSGEVGSGVGCDGCGVGGGGGGGGGGCCECGGGGGGGGCGGGSDGGGGRGGCADCGGGGGCGGGGVGGGGAGSAGGGSCGDSGGAACGACGGSSGSVGLSGFVEVNLLCFRRLDVEQLQLLFLL</sequence>
<accession>A0A8B6DE24</accession>
<dbReference type="Proteomes" id="UP000596742">
    <property type="component" value="Unassembled WGS sequence"/>
</dbReference>
<dbReference type="AlphaFoldDB" id="A0A8B6DE24"/>